<dbReference type="RefSeq" id="WP_069118668.1">
    <property type="nucleotide sequence ID" value="NZ_CBCPIX010000010.1"/>
</dbReference>
<dbReference type="SUPFAM" id="SSF100950">
    <property type="entry name" value="NagB/RpiA/CoA transferase-like"/>
    <property type="match status" value="1"/>
</dbReference>
<evidence type="ECO:0000313" key="6">
    <source>
        <dbReference type="EMBL" id="SPP25741.1"/>
    </source>
</evidence>
<evidence type="ECO:0000256" key="1">
    <source>
        <dbReference type="ARBA" id="ARBA00023015"/>
    </source>
</evidence>
<dbReference type="EMBL" id="CP023483">
    <property type="protein sequence ID" value="ATF26394.1"/>
    <property type="molecule type" value="Genomic_DNA"/>
</dbReference>
<dbReference type="InterPro" id="IPR001034">
    <property type="entry name" value="DeoR_HTH"/>
</dbReference>
<reference evidence="5 7" key="1">
    <citation type="submission" date="2017-09" db="EMBL/GenBank/DDBJ databases">
        <title>Complete Genome Sequences of Two Strains of the Meat Spoilage Bacterium Brochothrix thermosphacta Isolated from Ground Chicken.</title>
        <authorList>
            <person name="Paoli G.C."/>
            <person name="Wijey C."/>
            <person name="Chen C.-Y."/>
            <person name="Nguyen L."/>
            <person name="Yan X."/>
            <person name="Irwin P.L."/>
        </authorList>
    </citation>
    <scope>NUCLEOTIDE SEQUENCE [LARGE SCALE GENOMIC DNA]</scope>
    <source>
        <strain evidence="5 7">BI</strain>
    </source>
</reference>
<dbReference type="Proteomes" id="UP000243591">
    <property type="component" value="Chromosome"/>
</dbReference>
<dbReference type="Gene3D" id="1.10.10.10">
    <property type="entry name" value="Winged helix-like DNA-binding domain superfamily/Winged helix DNA-binding domain"/>
    <property type="match status" value="1"/>
</dbReference>
<evidence type="ECO:0000313" key="5">
    <source>
        <dbReference type="EMBL" id="ATF26394.1"/>
    </source>
</evidence>
<keyword evidence="2" id="KW-0238">DNA-binding</keyword>
<dbReference type="InterPro" id="IPR036388">
    <property type="entry name" value="WH-like_DNA-bd_sf"/>
</dbReference>
<dbReference type="Gene3D" id="3.40.50.1360">
    <property type="match status" value="1"/>
</dbReference>
<accession>A0A1D2KVH2</accession>
<dbReference type="PRINTS" id="PR00037">
    <property type="entry name" value="HTHLACR"/>
</dbReference>
<dbReference type="InterPro" id="IPR014036">
    <property type="entry name" value="DeoR-like_C"/>
</dbReference>
<reference evidence="6" key="2">
    <citation type="submission" date="2018-04" db="EMBL/GenBank/DDBJ databases">
        <authorList>
            <person name="Go L.Y."/>
            <person name="Mitchell J.A."/>
        </authorList>
    </citation>
    <scope>NUCLEOTIDE SEQUENCE</scope>
    <source>
        <strain evidence="6">BSAS1 3</strain>
    </source>
</reference>
<dbReference type="InterPro" id="IPR036390">
    <property type="entry name" value="WH_DNA-bd_sf"/>
</dbReference>
<name>A0A1D2KVH2_BROTH</name>
<protein>
    <submittedName>
        <fullName evidence="5">DeoR/GlpR transcriptional regulator</fullName>
    </submittedName>
    <submittedName>
        <fullName evidence="6">Transcriptional regulator (DeoR family)</fullName>
    </submittedName>
</protein>
<evidence type="ECO:0000256" key="2">
    <source>
        <dbReference type="ARBA" id="ARBA00023125"/>
    </source>
</evidence>
<dbReference type="SUPFAM" id="SSF46785">
    <property type="entry name" value="Winged helix' DNA-binding domain"/>
    <property type="match status" value="1"/>
</dbReference>
<dbReference type="OrthoDB" id="9797223at2"/>
<dbReference type="PANTHER" id="PTHR30363">
    <property type="entry name" value="HTH-TYPE TRANSCRIPTIONAL REGULATOR SRLR-RELATED"/>
    <property type="match status" value="1"/>
</dbReference>
<keyword evidence="3" id="KW-0804">Transcription</keyword>
<proteinExistence type="predicted"/>
<organism evidence="5 7">
    <name type="scientific">Brochothrix thermosphacta</name>
    <name type="common">Microbacterium thermosphactum</name>
    <dbReference type="NCBI Taxonomy" id="2756"/>
    <lineage>
        <taxon>Bacteria</taxon>
        <taxon>Bacillati</taxon>
        <taxon>Bacillota</taxon>
        <taxon>Bacilli</taxon>
        <taxon>Bacillales</taxon>
        <taxon>Listeriaceae</taxon>
        <taxon>Brochothrix</taxon>
    </lineage>
</organism>
<dbReference type="STRING" id="2756.BFR44_08925"/>
<evidence type="ECO:0000313" key="7">
    <source>
        <dbReference type="Proteomes" id="UP000243591"/>
    </source>
</evidence>
<dbReference type="PROSITE" id="PS51000">
    <property type="entry name" value="HTH_DEOR_2"/>
    <property type="match status" value="1"/>
</dbReference>
<dbReference type="KEGG" id="bths:CNY62_08385"/>
<dbReference type="GO" id="GO:0003677">
    <property type="term" value="F:DNA binding"/>
    <property type="evidence" value="ECO:0007669"/>
    <property type="project" value="UniProtKB-KW"/>
</dbReference>
<dbReference type="InterPro" id="IPR018356">
    <property type="entry name" value="Tscrpt_reg_HTH_DeoR_CS"/>
</dbReference>
<dbReference type="InterPro" id="IPR037171">
    <property type="entry name" value="NagB/RpiA_transferase-like"/>
</dbReference>
<dbReference type="SMART" id="SM00420">
    <property type="entry name" value="HTH_DEOR"/>
    <property type="match status" value="1"/>
</dbReference>
<keyword evidence="1" id="KW-0805">Transcription regulation</keyword>
<sequence>MLTEERHQRIIALIEQQGIVKLNELVTALGASESTIRRDLSELEEKTLLKRIHGGATRFYEPQKELDMIEKADKQVSQKLRIAQEAARLIKNDECIYIDAGTTTLAMIHFITAENVTVVTNGLPHSLALAKRNITTYTIGGKVKMSTLAAVGAIASETIQGYHFDRAFIGANGIDTEKGYTTPDPDEAQIKRLGINLANIAYILADSSKINRSFFSKICDSGDATLITNQLTADERARLSQKITIIEG</sequence>
<dbReference type="Proteomes" id="UP000270190">
    <property type="component" value="Unassembled WGS sequence"/>
</dbReference>
<evidence type="ECO:0000259" key="4">
    <source>
        <dbReference type="PROSITE" id="PS51000"/>
    </source>
</evidence>
<keyword evidence="7" id="KW-1185">Reference proteome</keyword>
<reference evidence="8" key="3">
    <citation type="submission" date="2018-04" db="EMBL/GenBank/DDBJ databases">
        <authorList>
            <person name="Illikoud N."/>
        </authorList>
    </citation>
    <scope>NUCLEOTIDE SEQUENCE [LARGE SCALE GENOMIC DNA]</scope>
</reference>
<dbReference type="AlphaFoldDB" id="A0A1D2KVH2"/>
<evidence type="ECO:0000313" key="8">
    <source>
        <dbReference type="Proteomes" id="UP000270190"/>
    </source>
</evidence>
<dbReference type="SMART" id="SM01134">
    <property type="entry name" value="DeoRC"/>
    <property type="match status" value="1"/>
</dbReference>
<dbReference type="PROSITE" id="PS00894">
    <property type="entry name" value="HTH_DEOR_1"/>
    <property type="match status" value="1"/>
</dbReference>
<dbReference type="Pfam" id="PF08220">
    <property type="entry name" value="HTH_DeoR"/>
    <property type="match status" value="1"/>
</dbReference>
<dbReference type="PANTHER" id="PTHR30363:SF56">
    <property type="entry name" value="TRANSCRIPTIONAL REGULATOR, DEOR FAMILY"/>
    <property type="match status" value="1"/>
</dbReference>
<dbReference type="InterPro" id="IPR050313">
    <property type="entry name" value="Carb_Metab_HTH_regulators"/>
</dbReference>
<dbReference type="Pfam" id="PF00455">
    <property type="entry name" value="DeoRC"/>
    <property type="match status" value="1"/>
</dbReference>
<dbReference type="GO" id="GO:0003700">
    <property type="term" value="F:DNA-binding transcription factor activity"/>
    <property type="evidence" value="ECO:0007669"/>
    <property type="project" value="InterPro"/>
</dbReference>
<feature type="domain" description="HTH deoR-type" evidence="4">
    <location>
        <begin position="3"/>
        <end position="58"/>
    </location>
</feature>
<dbReference type="EMBL" id="OUNC01000001">
    <property type="protein sequence ID" value="SPP25741.1"/>
    <property type="molecule type" value="Genomic_DNA"/>
</dbReference>
<gene>
    <name evidence="6" type="primary">fruR</name>
    <name evidence="6" type="ORF">BTBSAS_10115</name>
    <name evidence="5" type="ORF">CNY62_08385</name>
</gene>
<evidence type="ECO:0000256" key="3">
    <source>
        <dbReference type="ARBA" id="ARBA00023163"/>
    </source>
</evidence>